<dbReference type="Proteomes" id="UP000695007">
    <property type="component" value="Unplaced"/>
</dbReference>
<name>A0AAJ6YQU3_9HYME</name>
<feature type="compositionally biased region" description="Acidic residues" evidence="5">
    <location>
        <begin position="249"/>
        <end position="263"/>
    </location>
</feature>
<dbReference type="Gene3D" id="3.30.40.10">
    <property type="entry name" value="Zinc/RING finger domain, C3HC4 (zinc finger)"/>
    <property type="match status" value="1"/>
</dbReference>
<dbReference type="GO" id="GO:0044878">
    <property type="term" value="P:mitotic cytokinesis checkpoint signaling"/>
    <property type="evidence" value="ECO:0007669"/>
    <property type="project" value="TreeGrafter"/>
</dbReference>
<accession>A0AAJ6YQU3</accession>
<feature type="domain" description="FYVE-type" evidence="6">
    <location>
        <begin position="1"/>
        <end position="54"/>
    </location>
</feature>
<keyword evidence="3" id="KW-0862">Zinc</keyword>
<dbReference type="GO" id="GO:0009838">
    <property type="term" value="P:abscission"/>
    <property type="evidence" value="ECO:0007669"/>
    <property type="project" value="TreeGrafter"/>
</dbReference>
<reference evidence="8" key="1">
    <citation type="submission" date="2025-08" db="UniProtKB">
        <authorList>
            <consortium name="RefSeq"/>
        </authorList>
    </citation>
    <scope>IDENTIFICATION</scope>
</reference>
<dbReference type="GO" id="GO:0032266">
    <property type="term" value="F:phosphatidylinositol-3-phosphate binding"/>
    <property type="evidence" value="ECO:0007669"/>
    <property type="project" value="TreeGrafter"/>
</dbReference>
<dbReference type="InterPro" id="IPR013083">
    <property type="entry name" value="Znf_RING/FYVE/PHD"/>
</dbReference>
<proteinExistence type="predicted"/>
<evidence type="ECO:0000313" key="7">
    <source>
        <dbReference type="Proteomes" id="UP000695007"/>
    </source>
</evidence>
<dbReference type="GO" id="GO:0005813">
    <property type="term" value="C:centrosome"/>
    <property type="evidence" value="ECO:0007669"/>
    <property type="project" value="TreeGrafter"/>
</dbReference>
<dbReference type="PANTHER" id="PTHR46603">
    <property type="entry name" value="ABSCISSION/NOCUT CHECKPOINT REGULATOR"/>
    <property type="match status" value="1"/>
</dbReference>
<dbReference type="InterPro" id="IPR017455">
    <property type="entry name" value="Znf_FYVE-rel"/>
</dbReference>
<organism evidence="7 8">
    <name type="scientific">Ceratosolen solmsi marchali</name>
    <dbReference type="NCBI Taxonomy" id="326594"/>
    <lineage>
        <taxon>Eukaryota</taxon>
        <taxon>Metazoa</taxon>
        <taxon>Ecdysozoa</taxon>
        <taxon>Arthropoda</taxon>
        <taxon>Hexapoda</taxon>
        <taxon>Insecta</taxon>
        <taxon>Pterygota</taxon>
        <taxon>Neoptera</taxon>
        <taxon>Endopterygota</taxon>
        <taxon>Hymenoptera</taxon>
        <taxon>Apocrita</taxon>
        <taxon>Proctotrupomorpha</taxon>
        <taxon>Chalcidoidea</taxon>
        <taxon>Agaonidae</taxon>
        <taxon>Agaoninae</taxon>
        <taxon>Ceratosolen</taxon>
    </lineage>
</organism>
<dbReference type="PANTHER" id="PTHR46603:SF1">
    <property type="entry name" value="ABSCISSION_NOCUT CHECKPOINT REGULATOR"/>
    <property type="match status" value="1"/>
</dbReference>
<dbReference type="GO" id="GO:0032154">
    <property type="term" value="C:cleavage furrow"/>
    <property type="evidence" value="ECO:0007669"/>
    <property type="project" value="TreeGrafter"/>
</dbReference>
<evidence type="ECO:0000256" key="2">
    <source>
        <dbReference type="ARBA" id="ARBA00022771"/>
    </source>
</evidence>
<keyword evidence="1" id="KW-0479">Metal-binding</keyword>
<keyword evidence="2 4" id="KW-0863">Zinc-finger</keyword>
<dbReference type="GeneID" id="105365924"/>
<feature type="region of interest" description="Disordered" evidence="5">
    <location>
        <begin position="246"/>
        <end position="277"/>
    </location>
</feature>
<dbReference type="KEGG" id="csol:105365924"/>
<dbReference type="AlphaFoldDB" id="A0AAJ6YQU3"/>
<dbReference type="SUPFAM" id="SSF57903">
    <property type="entry name" value="FYVE/PHD zinc finger"/>
    <property type="match status" value="1"/>
</dbReference>
<gene>
    <name evidence="8" type="primary">LOC105365924</name>
</gene>
<protein>
    <submittedName>
        <fullName evidence="8">Abscission/NoCut checkpoint regulator</fullName>
    </submittedName>
</protein>
<keyword evidence="7" id="KW-1185">Reference proteome</keyword>
<evidence type="ECO:0000256" key="1">
    <source>
        <dbReference type="ARBA" id="ARBA00022723"/>
    </source>
</evidence>
<evidence type="ECO:0000256" key="4">
    <source>
        <dbReference type="PROSITE-ProRule" id="PRU00091"/>
    </source>
</evidence>
<dbReference type="GO" id="GO:0030496">
    <property type="term" value="C:midbody"/>
    <property type="evidence" value="ECO:0007669"/>
    <property type="project" value="TreeGrafter"/>
</dbReference>
<evidence type="ECO:0000256" key="5">
    <source>
        <dbReference type="SAM" id="MobiDB-lite"/>
    </source>
</evidence>
<dbReference type="GO" id="GO:0008270">
    <property type="term" value="F:zinc ion binding"/>
    <property type="evidence" value="ECO:0007669"/>
    <property type="project" value="UniProtKB-KW"/>
</dbReference>
<dbReference type="InterPro" id="IPR011011">
    <property type="entry name" value="Znf_FYVE_PHD"/>
</dbReference>
<sequence length="277" mass="31768">MSCNICQVKFSFFTQENGCPNCRFACCNKCLQYRYNLPNIGEKKICARCYNKLQMLKKKHTLTEDIDISDELNKPLPPIDITKKLESLENPARPPIVMYKQSSKLDNLRAGLNPVDHEIINRLKKLKEEDKQLSVPSEDEIRRRLAILKDEDPDIVNRPTHQIDIRTNQQKTDDLINEYLERINIAKSDDKTDSNIQARLDNLRGVDSSKYAKQSISDIEIDDDVTAVNKIIKKALAEAALEKKYGEEIRDEFEDPDSDLFDTGDEHSDDSSSSSTE</sequence>
<dbReference type="RefSeq" id="XP_011502524.1">
    <property type="nucleotide sequence ID" value="XM_011504222.1"/>
</dbReference>
<evidence type="ECO:0000313" key="8">
    <source>
        <dbReference type="RefSeq" id="XP_011502524.1"/>
    </source>
</evidence>
<evidence type="ECO:0000256" key="3">
    <source>
        <dbReference type="ARBA" id="ARBA00022833"/>
    </source>
</evidence>
<evidence type="ECO:0000259" key="6">
    <source>
        <dbReference type="PROSITE" id="PS50178"/>
    </source>
</evidence>
<dbReference type="PROSITE" id="PS50178">
    <property type="entry name" value="ZF_FYVE"/>
    <property type="match status" value="1"/>
</dbReference>